<organism evidence="2 3">
    <name type="scientific">Araneus ventricosus</name>
    <name type="common">Orbweaver spider</name>
    <name type="synonym">Epeira ventricosa</name>
    <dbReference type="NCBI Taxonomy" id="182803"/>
    <lineage>
        <taxon>Eukaryota</taxon>
        <taxon>Metazoa</taxon>
        <taxon>Ecdysozoa</taxon>
        <taxon>Arthropoda</taxon>
        <taxon>Chelicerata</taxon>
        <taxon>Arachnida</taxon>
        <taxon>Araneae</taxon>
        <taxon>Araneomorphae</taxon>
        <taxon>Entelegynae</taxon>
        <taxon>Araneoidea</taxon>
        <taxon>Araneidae</taxon>
        <taxon>Araneus</taxon>
    </lineage>
</organism>
<proteinExistence type="predicted"/>
<reference evidence="2 3" key="1">
    <citation type="journal article" date="2019" name="Sci. Rep.">
        <title>Orb-weaving spider Araneus ventricosus genome elucidates the spidroin gene catalogue.</title>
        <authorList>
            <person name="Kono N."/>
            <person name="Nakamura H."/>
            <person name="Ohtoshi R."/>
            <person name="Moran D.A.P."/>
            <person name="Shinohara A."/>
            <person name="Yoshida Y."/>
            <person name="Fujiwara M."/>
            <person name="Mori M."/>
            <person name="Tomita M."/>
            <person name="Arakawa K."/>
        </authorList>
    </citation>
    <scope>NUCLEOTIDE SEQUENCE [LARGE SCALE GENOMIC DNA]</scope>
</reference>
<accession>A0A4Y2BIZ2</accession>
<dbReference type="Proteomes" id="UP000499080">
    <property type="component" value="Unassembled WGS sequence"/>
</dbReference>
<evidence type="ECO:0000313" key="3">
    <source>
        <dbReference type="Proteomes" id="UP000499080"/>
    </source>
</evidence>
<dbReference type="EMBL" id="BGPR01083375">
    <property type="protein sequence ID" value="GBL91134.1"/>
    <property type="molecule type" value="Genomic_DNA"/>
</dbReference>
<feature type="signal peptide" evidence="1">
    <location>
        <begin position="1"/>
        <end position="19"/>
    </location>
</feature>
<keyword evidence="3" id="KW-1185">Reference proteome</keyword>
<sequence>MMRKMNFCASGGLVAMVTAWFVEQGKRGANSLFSNSLIFLDLPNFLIANSWKYQRYKVMNIFLVNSILKLKIQKSPKDGIIVCWSLFYHQEDI</sequence>
<dbReference type="AlphaFoldDB" id="A0A4Y2BIZ2"/>
<comment type="caution">
    <text evidence="2">The sequence shown here is derived from an EMBL/GenBank/DDBJ whole genome shotgun (WGS) entry which is preliminary data.</text>
</comment>
<feature type="chain" id="PRO_5021240438" evidence="1">
    <location>
        <begin position="20"/>
        <end position="93"/>
    </location>
</feature>
<gene>
    <name evidence="2" type="ORF">AVEN_132512_1</name>
</gene>
<evidence type="ECO:0000313" key="2">
    <source>
        <dbReference type="EMBL" id="GBL91134.1"/>
    </source>
</evidence>
<keyword evidence="1" id="KW-0732">Signal</keyword>
<evidence type="ECO:0000256" key="1">
    <source>
        <dbReference type="SAM" id="SignalP"/>
    </source>
</evidence>
<name>A0A4Y2BIZ2_ARAVE</name>
<protein>
    <submittedName>
        <fullName evidence="2">Uncharacterized protein</fullName>
    </submittedName>
</protein>